<evidence type="ECO:0000313" key="2">
    <source>
        <dbReference type="Proteomes" id="UP000004221"/>
    </source>
</evidence>
<gene>
    <name evidence="1" type="ORF">NITHO_280012</name>
</gene>
<reference evidence="1 2" key="1">
    <citation type="journal article" date="2012" name="ISME J.">
        <title>Nitrification expanded: discovery, physiology and genomics of a nitrite-oxidizing bacterium from the phylum Chloroflexi.</title>
        <authorList>
            <person name="Sorokin D.Y."/>
            <person name="Lucker S."/>
            <person name="Vejmelkova D."/>
            <person name="Kostrikina N.A."/>
            <person name="Kleerebezem R."/>
            <person name="Rijpstra W.I."/>
            <person name="Damste J.S."/>
            <person name="Le Paslier D."/>
            <person name="Muyzer G."/>
            <person name="Wagner M."/>
            <person name="van Loosdrecht M.C."/>
            <person name="Daims H."/>
        </authorList>
    </citation>
    <scope>NUCLEOTIDE SEQUENCE [LARGE SCALE GENOMIC DNA]</scope>
    <source>
        <strain evidence="2">none</strain>
    </source>
</reference>
<evidence type="ECO:0000313" key="1">
    <source>
        <dbReference type="EMBL" id="CCF83869.1"/>
    </source>
</evidence>
<accession>I4EGQ7</accession>
<name>I4EGQ7_9BACT</name>
<protein>
    <submittedName>
        <fullName evidence="1">Uncharacterized protein</fullName>
    </submittedName>
</protein>
<dbReference type="Proteomes" id="UP000004221">
    <property type="component" value="Unassembled WGS sequence"/>
</dbReference>
<proteinExistence type="predicted"/>
<keyword evidence="2" id="KW-1185">Reference proteome</keyword>
<organism evidence="1 2">
    <name type="scientific">Nitrolancea hollandica Lb</name>
    <dbReference type="NCBI Taxonomy" id="1129897"/>
    <lineage>
        <taxon>Bacteria</taxon>
        <taxon>Pseudomonadati</taxon>
        <taxon>Thermomicrobiota</taxon>
        <taxon>Thermomicrobia</taxon>
        <taxon>Sphaerobacterales</taxon>
        <taxon>Sphaerobacterineae</taxon>
        <taxon>Sphaerobacteraceae</taxon>
        <taxon>Nitrolancea</taxon>
    </lineage>
</organism>
<dbReference type="EMBL" id="CAGS01000201">
    <property type="protein sequence ID" value="CCF83869.1"/>
    <property type="molecule type" value="Genomic_DNA"/>
</dbReference>
<dbReference type="AlphaFoldDB" id="I4EGQ7"/>
<sequence>MVTALVLSMPRSRFAVSPGLHGAQSSRQLGPVGYIEIELDKRDPTRGRNSWRVIRGSGERRW</sequence>
<comment type="caution">
    <text evidence="1">The sequence shown here is derived from an EMBL/GenBank/DDBJ whole genome shotgun (WGS) entry which is preliminary data.</text>
</comment>